<proteinExistence type="predicted"/>
<gene>
    <name evidence="1" type="primary">ORF27315</name>
</gene>
<reference evidence="1" key="1">
    <citation type="submission" date="2014-12" db="EMBL/GenBank/DDBJ databases">
        <title>Insight into the proteome of Arion vulgaris.</title>
        <authorList>
            <person name="Aradska J."/>
            <person name="Bulat T."/>
            <person name="Smidak R."/>
            <person name="Sarate P."/>
            <person name="Gangsoo J."/>
            <person name="Sialana F."/>
            <person name="Bilban M."/>
            <person name="Lubec G."/>
        </authorList>
    </citation>
    <scope>NUCLEOTIDE SEQUENCE</scope>
    <source>
        <tissue evidence="1">Skin</tissue>
    </source>
</reference>
<organism evidence="1">
    <name type="scientific">Arion vulgaris</name>
    <dbReference type="NCBI Taxonomy" id="1028688"/>
    <lineage>
        <taxon>Eukaryota</taxon>
        <taxon>Metazoa</taxon>
        <taxon>Spiralia</taxon>
        <taxon>Lophotrochozoa</taxon>
        <taxon>Mollusca</taxon>
        <taxon>Gastropoda</taxon>
        <taxon>Heterobranchia</taxon>
        <taxon>Euthyneura</taxon>
        <taxon>Panpulmonata</taxon>
        <taxon>Eupulmonata</taxon>
        <taxon>Stylommatophora</taxon>
        <taxon>Helicina</taxon>
        <taxon>Arionoidea</taxon>
        <taxon>Arionidae</taxon>
        <taxon>Arion</taxon>
    </lineage>
</organism>
<dbReference type="AlphaFoldDB" id="A0A0B6YKG9"/>
<sequence length="99" mass="11221">LVADEGLYSLITNYGSDTLIEDCKCLLAQLEERNYIRIVDWKEGSGLNFDKQILGRGGKPDFKEICESPGYKEKIKEMIGMDAAVFVEKYFRNQESSSA</sequence>
<evidence type="ECO:0000313" key="1">
    <source>
        <dbReference type="EMBL" id="CEK56301.1"/>
    </source>
</evidence>
<protein>
    <submittedName>
        <fullName evidence="1">Uncharacterized protein</fullName>
    </submittedName>
</protein>
<feature type="non-terminal residue" evidence="1">
    <location>
        <position position="1"/>
    </location>
</feature>
<name>A0A0B6YKG9_9EUPU</name>
<dbReference type="EMBL" id="HACG01009436">
    <property type="protein sequence ID" value="CEK56301.1"/>
    <property type="molecule type" value="Transcribed_RNA"/>
</dbReference>
<accession>A0A0B6YKG9</accession>